<dbReference type="PANTHER" id="PTHR34058">
    <property type="entry name" value="OXYGEN-EVOLVING ENHANCER PROTEIN 1-2, CHLOROPLASTIC"/>
    <property type="match status" value="1"/>
</dbReference>
<protein>
    <submittedName>
        <fullName evidence="9">Uncharacterized protein</fullName>
    </submittedName>
</protein>
<keyword evidence="7" id="KW-1133">Transmembrane helix</keyword>
<keyword evidence="10" id="KW-1185">Reference proteome</keyword>
<dbReference type="InterPro" id="IPR011250">
    <property type="entry name" value="OMP/PagP_B-barrel"/>
</dbReference>
<gene>
    <name evidence="9" type="ORF">EVOR1521_LOCUS5610</name>
</gene>
<keyword evidence="8" id="KW-0732">Signal</keyword>
<dbReference type="InterPro" id="IPR002628">
    <property type="entry name" value="PsbO"/>
</dbReference>
<proteinExistence type="inferred from homology"/>
<keyword evidence="3" id="KW-0602">Photosynthesis</keyword>
<dbReference type="Pfam" id="PF01716">
    <property type="entry name" value="MSP"/>
    <property type="match status" value="2"/>
</dbReference>
<reference evidence="9" key="1">
    <citation type="submission" date="2023-08" db="EMBL/GenBank/DDBJ databases">
        <authorList>
            <person name="Chen Y."/>
            <person name="Shah S."/>
            <person name="Dougan E. K."/>
            <person name="Thang M."/>
            <person name="Chan C."/>
        </authorList>
    </citation>
    <scope>NUCLEOTIDE SEQUENCE</scope>
</reference>
<dbReference type="AlphaFoldDB" id="A0AA36MRJ8"/>
<evidence type="ECO:0000256" key="2">
    <source>
        <dbReference type="ARBA" id="ARBA00009838"/>
    </source>
</evidence>
<keyword evidence="4" id="KW-0793">Thylakoid</keyword>
<dbReference type="PROSITE" id="PS51257">
    <property type="entry name" value="PROKAR_LIPOPROTEIN"/>
    <property type="match status" value="1"/>
</dbReference>
<dbReference type="GO" id="GO:0010207">
    <property type="term" value="P:photosystem II assembly"/>
    <property type="evidence" value="ECO:0007669"/>
    <property type="project" value="InterPro"/>
</dbReference>
<dbReference type="GO" id="GO:0009523">
    <property type="term" value="C:photosystem II"/>
    <property type="evidence" value="ECO:0007669"/>
    <property type="project" value="UniProtKB-KW"/>
</dbReference>
<evidence type="ECO:0000313" key="10">
    <source>
        <dbReference type="Proteomes" id="UP001178507"/>
    </source>
</evidence>
<dbReference type="EMBL" id="CAUJNA010000406">
    <property type="protein sequence ID" value="CAJ1376577.1"/>
    <property type="molecule type" value="Genomic_DNA"/>
</dbReference>
<name>A0AA36MRJ8_9DINO</name>
<evidence type="ECO:0000256" key="8">
    <source>
        <dbReference type="SAM" id="SignalP"/>
    </source>
</evidence>
<evidence type="ECO:0000256" key="3">
    <source>
        <dbReference type="ARBA" id="ARBA00022531"/>
    </source>
</evidence>
<keyword evidence="6" id="KW-0604">Photosystem II</keyword>
<feature type="transmembrane region" description="Helical" evidence="7">
    <location>
        <begin position="338"/>
        <end position="358"/>
    </location>
</feature>
<dbReference type="Proteomes" id="UP001178507">
    <property type="component" value="Unassembled WGS sequence"/>
</dbReference>
<dbReference type="Gene3D" id="3.30.2050.10">
    <property type="entry name" value="photosynthetic oxygen evolving center domain"/>
    <property type="match status" value="2"/>
</dbReference>
<evidence type="ECO:0000256" key="5">
    <source>
        <dbReference type="ARBA" id="ARBA00023136"/>
    </source>
</evidence>
<accession>A0AA36MRJ8</accession>
<feature type="chain" id="PRO_5041271237" evidence="8">
    <location>
        <begin position="18"/>
        <end position="608"/>
    </location>
</feature>
<keyword evidence="7" id="KW-0812">Transmembrane</keyword>
<dbReference type="GO" id="GO:0042549">
    <property type="term" value="P:photosystem II stabilization"/>
    <property type="evidence" value="ECO:0007669"/>
    <property type="project" value="InterPro"/>
</dbReference>
<evidence type="ECO:0000313" key="9">
    <source>
        <dbReference type="EMBL" id="CAJ1376577.1"/>
    </source>
</evidence>
<evidence type="ECO:0000256" key="7">
    <source>
        <dbReference type="SAM" id="Phobius"/>
    </source>
</evidence>
<dbReference type="Gene3D" id="2.40.160.30">
    <property type="entry name" value="Photosystem II, cytochrome c-550 precursor"/>
    <property type="match status" value="2"/>
</dbReference>
<comment type="similarity">
    <text evidence="2">Belongs to the PsbO family.</text>
</comment>
<dbReference type="SUPFAM" id="SSF56925">
    <property type="entry name" value="OMPA-like"/>
    <property type="match status" value="2"/>
</dbReference>
<feature type="transmembrane region" description="Helical" evidence="7">
    <location>
        <begin position="56"/>
        <end position="76"/>
    </location>
</feature>
<evidence type="ECO:0000256" key="1">
    <source>
        <dbReference type="ARBA" id="ARBA00004370"/>
    </source>
</evidence>
<organism evidence="9 10">
    <name type="scientific">Effrenium voratum</name>
    <dbReference type="NCBI Taxonomy" id="2562239"/>
    <lineage>
        <taxon>Eukaryota</taxon>
        <taxon>Sar</taxon>
        <taxon>Alveolata</taxon>
        <taxon>Dinophyceae</taxon>
        <taxon>Suessiales</taxon>
        <taxon>Symbiodiniaceae</taxon>
        <taxon>Effrenium</taxon>
    </lineage>
</organism>
<sequence length="608" mass="64787">MARSCAVVGVLLAAAAAGSCFLSGVPTQPPRANTAPHHIEALKSAPVQSSESSWSWAAPLLSFGAALGLVFGLVAAQPAKAITAEQFSQLTYNQVRGSGLANRCPTVESNGSEVPVKSGSRLINVCFEPKSFAVEFETDKGKEFATTKLTTRQTYSLAFVEGSLDPNPITFKEQDGMDFAATTVKLPDGQYVPFLFTVKELVAKGEGSSFKPGFTWGGEFSVPSYRTGGFLDPKARGMYLGYDQAVALPAMQADGKGGQEDLFKETNKVFDLGKGAIEMEVNKVNQELGEIGGVFVSKQPSDTDMGAKAPRTILLKGIFYGKALKSAPVQSSESSWSWAAPLLSFGAALGLVFGLVAAQPAKAITAEQFSQLTYNQVRGSGLANRCPTVESNGSEVPVKSGSRLINVCFEPKSFAVEFETDKGKEFATTKLTTRQTYSLAFVEGSLDPNPITFKEQDGMDFAATTVKLPDGQYVPFLFTVKELVAKGEGSSFKPGFTWGGEFSVPSYRTGGFLDPKARGMYLGYDQAVALPAMQADGKGGQEDLFKETNKVFDLGKGAIEMEVNKVNQELGEIGGVFVSKQPSDTDMGAKAPRTILLKGIFYGKVVNA</sequence>
<keyword evidence="5 7" id="KW-0472">Membrane</keyword>
<evidence type="ECO:0000256" key="6">
    <source>
        <dbReference type="ARBA" id="ARBA00023276"/>
    </source>
</evidence>
<comment type="subcellular location">
    <subcellularLocation>
        <location evidence="1">Membrane</location>
    </subcellularLocation>
</comment>
<comment type="caution">
    <text evidence="9">The sequence shown here is derived from an EMBL/GenBank/DDBJ whole genome shotgun (WGS) entry which is preliminary data.</text>
</comment>
<feature type="signal peptide" evidence="8">
    <location>
        <begin position="1"/>
        <end position="17"/>
    </location>
</feature>
<evidence type="ECO:0000256" key="4">
    <source>
        <dbReference type="ARBA" id="ARBA00023078"/>
    </source>
</evidence>